<sequence length="89" mass="9452">MSSLVVACRRARASAPPSARARHLAARRECMLSSACRPAAVAPMSRAATAAQRANETKSAQTLDVSGTFGRASARRSPHRSPKRRPPQA</sequence>
<feature type="compositionally biased region" description="Polar residues" evidence="1">
    <location>
        <begin position="52"/>
        <end position="65"/>
    </location>
</feature>
<protein>
    <submittedName>
        <fullName evidence="2">Uncharacterized protein</fullName>
    </submittedName>
</protein>
<evidence type="ECO:0000313" key="3">
    <source>
        <dbReference type="Proteomes" id="UP000002283"/>
    </source>
</evidence>
<accession>A2RYF5</accession>
<evidence type="ECO:0000256" key="1">
    <source>
        <dbReference type="SAM" id="MobiDB-lite"/>
    </source>
</evidence>
<dbReference type="HOGENOM" id="CLU_2448922_0_0_4"/>
<dbReference type="KEGG" id="bml:BMA10229_0910"/>
<dbReference type="Proteomes" id="UP000002283">
    <property type="component" value="Chromosome II"/>
</dbReference>
<organism evidence="2 3">
    <name type="scientific">Burkholderia mallei (strain NCTC 10229)</name>
    <dbReference type="NCBI Taxonomy" id="412022"/>
    <lineage>
        <taxon>Bacteria</taxon>
        <taxon>Pseudomonadati</taxon>
        <taxon>Pseudomonadota</taxon>
        <taxon>Betaproteobacteria</taxon>
        <taxon>Burkholderiales</taxon>
        <taxon>Burkholderiaceae</taxon>
        <taxon>Burkholderia</taxon>
        <taxon>pseudomallei group</taxon>
    </lineage>
</organism>
<reference evidence="2 3" key="1">
    <citation type="submission" date="2007-01" db="EMBL/GenBank/DDBJ databases">
        <authorList>
            <person name="DeShazer D."/>
            <person name="Woods D.E."/>
            <person name="Nierman W.C."/>
        </authorList>
    </citation>
    <scope>NUCLEOTIDE SEQUENCE [LARGE SCALE GENOMIC DNA]</scope>
    <source>
        <strain evidence="2 3">NCTC 10229</strain>
    </source>
</reference>
<proteinExistence type="predicted"/>
<dbReference type="AlphaFoldDB" id="A2RYF5"/>
<feature type="compositionally biased region" description="Basic residues" evidence="1">
    <location>
        <begin position="73"/>
        <end position="89"/>
    </location>
</feature>
<gene>
    <name evidence="2" type="ordered locus">BMA10229_0910</name>
</gene>
<evidence type="ECO:0000313" key="2">
    <source>
        <dbReference type="EMBL" id="ABM99632.1"/>
    </source>
</evidence>
<feature type="region of interest" description="Disordered" evidence="1">
    <location>
        <begin position="47"/>
        <end position="89"/>
    </location>
</feature>
<dbReference type="EMBL" id="CP000545">
    <property type="protein sequence ID" value="ABM99632.1"/>
    <property type="molecule type" value="Genomic_DNA"/>
</dbReference>
<name>A2RYF5_BURM9</name>